<evidence type="ECO:0000313" key="2">
    <source>
        <dbReference type="EMBL" id="RXT49029.1"/>
    </source>
</evidence>
<sequence length="96" mass="9901">MTTFKLAIGALITAGLLAAPFAAEAKKHRSSRHYYNTSVVAPTYGAAGSLAAQPRASYGSSGQTVGTVTAPSIGTYNWPSVGVTNSVPTWSNTNPR</sequence>
<organism evidence="2 3">
    <name type="scientific">Bradyrhizobium betae</name>
    <dbReference type="NCBI Taxonomy" id="244734"/>
    <lineage>
        <taxon>Bacteria</taxon>
        <taxon>Pseudomonadati</taxon>
        <taxon>Pseudomonadota</taxon>
        <taxon>Alphaproteobacteria</taxon>
        <taxon>Hyphomicrobiales</taxon>
        <taxon>Nitrobacteraceae</taxon>
        <taxon>Bradyrhizobium</taxon>
    </lineage>
</organism>
<proteinExistence type="predicted"/>
<feature type="chain" id="PRO_5020938901" description="BA14K family protein" evidence="1">
    <location>
        <begin position="26"/>
        <end position="96"/>
    </location>
</feature>
<evidence type="ECO:0000256" key="1">
    <source>
        <dbReference type="SAM" id="SignalP"/>
    </source>
</evidence>
<keyword evidence="3" id="KW-1185">Reference proteome</keyword>
<dbReference type="OrthoDB" id="8247810at2"/>
<evidence type="ECO:0000313" key="3">
    <source>
        <dbReference type="Proteomes" id="UP000290819"/>
    </source>
</evidence>
<name>A0A4V1P6W5_9BRAD</name>
<protein>
    <recommendedName>
        <fullName evidence="4">BA14K family protein</fullName>
    </recommendedName>
</protein>
<comment type="caution">
    <text evidence="2">The sequence shown here is derived from an EMBL/GenBank/DDBJ whole genome shotgun (WGS) entry which is preliminary data.</text>
</comment>
<dbReference type="Proteomes" id="UP000290819">
    <property type="component" value="Unassembled WGS sequence"/>
</dbReference>
<feature type="signal peptide" evidence="1">
    <location>
        <begin position="1"/>
        <end position="25"/>
    </location>
</feature>
<dbReference type="EMBL" id="MZXW01000016">
    <property type="protein sequence ID" value="RXT49029.1"/>
    <property type="molecule type" value="Genomic_DNA"/>
</dbReference>
<accession>A0A4V1P6W5</accession>
<dbReference type="AlphaFoldDB" id="A0A4V1P6W5"/>
<reference evidence="2 3" key="1">
    <citation type="submission" date="2017-03" db="EMBL/GenBank/DDBJ databases">
        <authorList>
            <person name="Safronova V.I."/>
            <person name="Sazanova A.L."/>
            <person name="Chirak E.R."/>
        </authorList>
    </citation>
    <scope>NUCLEOTIDE SEQUENCE [LARGE SCALE GENOMIC DNA]</scope>
    <source>
        <strain evidence="2 3">Opo-243</strain>
    </source>
</reference>
<keyword evidence="1" id="KW-0732">Signal</keyword>
<gene>
    <name evidence="2" type="ORF">B5V03_14250</name>
</gene>
<dbReference type="RefSeq" id="WP_129270929.1">
    <property type="nucleotide sequence ID" value="NZ_MZXW01000016.1"/>
</dbReference>
<evidence type="ECO:0008006" key="4">
    <source>
        <dbReference type="Google" id="ProtNLM"/>
    </source>
</evidence>